<proteinExistence type="predicted"/>
<gene>
    <name evidence="1" type="ORF">L0661_02555</name>
</gene>
<evidence type="ECO:0000313" key="2">
    <source>
        <dbReference type="Proteomes" id="UP001139411"/>
    </source>
</evidence>
<dbReference type="EMBL" id="JAKFFV010000002">
    <property type="protein sequence ID" value="MCF2497170.1"/>
    <property type="molecule type" value="Genomic_DNA"/>
</dbReference>
<dbReference type="InterPro" id="IPR053865">
    <property type="entry name" value="DUF6934"/>
</dbReference>
<dbReference type="Proteomes" id="UP001139411">
    <property type="component" value="Unassembled WGS sequence"/>
</dbReference>
<comment type="caution">
    <text evidence="1">The sequence shown here is derived from an EMBL/GenBank/DDBJ whole genome shotgun (WGS) entry which is preliminary data.</text>
</comment>
<dbReference type="Pfam" id="PF22028">
    <property type="entry name" value="DUF6934"/>
    <property type="match status" value="1"/>
</dbReference>
<reference evidence="1" key="1">
    <citation type="submission" date="2022-01" db="EMBL/GenBank/DDBJ databases">
        <title>Novel species in genus Dyadobacter.</title>
        <authorList>
            <person name="Ma C."/>
        </authorList>
    </citation>
    <scope>NUCLEOTIDE SEQUENCE</scope>
    <source>
        <strain evidence="1">CY357</strain>
    </source>
</reference>
<dbReference type="AlphaFoldDB" id="A0A9X1TRN8"/>
<organism evidence="1 2">
    <name type="scientific">Dyadobacter chenhuakuii</name>
    <dbReference type="NCBI Taxonomy" id="2909339"/>
    <lineage>
        <taxon>Bacteria</taxon>
        <taxon>Pseudomonadati</taxon>
        <taxon>Bacteroidota</taxon>
        <taxon>Cytophagia</taxon>
        <taxon>Cytophagales</taxon>
        <taxon>Spirosomataceae</taxon>
        <taxon>Dyadobacter</taxon>
    </lineage>
</organism>
<sequence>MLVLADLAPDDLLDTQTISNNGDMQIILATVFKAVDIFLAENPAAVVAFSGSNEARTRLYQIAIARELLALRERFNILGMANDEIEVFCKGKRYEAFLISLKNINIEQFI</sequence>
<name>A0A9X1TRN8_9BACT</name>
<evidence type="ECO:0000313" key="1">
    <source>
        <dbReference type="EMBL" id="MCF2497170.1"/>
    </source>
</evidence>
<accession>A0A9X1TRN8</accession>
<protein>
    <submittedName>
        <fullName evidence="1">Uncharacterized protein</fullName>
    </submittedName>
</protein>